<dbReference type="FunFam" id="1.10.10.60:FF:000121">
    <property type="entry name" value="Myb transcription factor"/>
    <property type="match status" value="1"/>
</dbReference>
<organism evidence="10 11">
    <name type="scientific">Prunus armeniaca</name>
    <name type="common">Apricot</name>
    <name type="synonym">Armeniaca vulgaris</name>
    <dbReference type="NCBI Taxonomy" id="36596"/>
    <lineage>
        <taxon>Eukaryota</taxon>
        <taxon>Viridiplantae</taxon>
        <taxon>Streptophyta</taxon>
        <taxon>Embryophyta</taxon>
        <taxon>Tracheophyta</taxon>
        <taxon>Spermatophyta</taxon>
        <taxon>Magnoliopsida</taxon>
        <taxon>eudicotyledons</taxon>
        <taxon>Gunneridae</taxon>
        <taxon>Pentapetalae</taxon>
        <taxon>rosids</taxon>
        <taxon>fabids</taxon>
        <taxon>Rosales</taxon>
        <taxon>Rosaceae</taxon>
        <taxon>Amygdaloideae</taxon>
        <taxon>Amygdaleae</taxon>
        <taxon>Prunus</taxon>
    </lineage>
</organism>
<dbReference type="InterPro" id="IPR015495">
    <property type="entry name" value="Myb_TF_plants"/>
</dbReference>
<feature type="region of interest" description="Disordered" evidence="7">
    <location>
        <begin position="122"/>
        <end position="152"/>
    </location>
</feature>
<feature type="domain" description="Myb-like" evidence="8">
    <location>
        <begin position="9"/>
        <end position="61"/>
    </location>
</feature>
<comment type="subcellular location">
    <subcellularLocation>
        <location evidence="1">Nucleus</location>
    </subcellularLocation>
</comment>
<evidence type="ECO:0000256" key="1">
    <source>
        <dbReference type="ARBA" id="ARBA00004123"/>
    </source>
</evidence>
<feature type="domain" description="Myb-like" evidence="8">
    <location>
        <begin position="62"/>
        <end position="112"/>
    </location>
</feature>
<evidence type="ECO:0000313" key="10">
    <source>
        <dbReference type="EMBL" id="CAB4291916.1"/>
    </source>
</evidence>
<dbReference type="Pfam" id="PF00249">
    <property type="entry name" value="Myb_DNA-binding"/>
    <property type="match status" value="2"/>
</dbReference>
<evidence type="ECO:0000256" key="2">
    <source>
        <dbReference type="ARBA" id="ARBA00022737"/>
    </source>
</evidence>
<evidence type="ECO:0000259" key="9">
    <source>
        <dbReference type="PROSITE" id="PS51294"/>
    </source>
</evidence>
<evidence type="ECO:0000256" key="6">
    <source>
        <dbReference type="ARBA" id="ARBA00023242"/>
    </source>
</evidence>
<evidence type="ECO:0008006" key="12">
    <source>
        <dbReference type="Google" id="ProtNLM"/>
    </source>
</evidence>
<dbReference type="GO" id="GO:0006950">
    <property type="term" value="P:response to stress"/>
    <property type="evidence" value="ECO:0007669"/>
    <property type="project" value="UniProtKB-ARBA"/>
</dbReference>
<dbReference type="GO" id="GO:0045893">
    <property type="term" value="P:positive regulation of DNA-templated transcription"/>
    <property type="evidence" value="ECO:0007669"/>
    <property type="project" value="UniProtKB-ARBA"/>
</dbReference>
<dbReference type="CDD" id="cd00167">
    <property type="entry name" value="SANT"/>
    <property type="match status" value="2"/>
</dbReference>
<feature type="compositionally biased region" description="Low complexity" evidence="7">
    <location>
        <begin position="667"/>
        <end position="678"/>
    </location>
</feature>
<dbReference type="GO" id="GO:0046148">
    <property type="term" value="P:pigment biosynthetic process"/>
    <property type="evidence" value="ECO:0007669"/>
    <property type="project" value="UniProtKB-ARBA"/>
</dbReference>
<dbReference type="InterPro" id="IPR017930">
    <property type="entry name" value="Myb_dom"/>
</dbReference>
<evidence type="ECO:0000256" key="4">
    <source>
        <dbReference type="ARBA" id="ARBA00023125"/>
    </source>
</evidence>
<dbReference type="InterPro" id="IPR009057">
    <property type="entry name" value="Homeodomain-like_sf"/>
</dbReference>
<keyword evidence="3" id="KW-0805">Transcription regulation</keyword>
<keyword evidence="5" id="KW-0804">Transcription</keyword>
<sequence>MGRAPCCDKIGLKKGRWTAEEDQILINYIQTNGEGSWRSLPKNAGLLRCGKSCRLRWINYLRADLKRGNISAQEEDIIIKLHASLGNRWSLIASQLPGRTDNEIKNYWNSHLSRKIDTFRRPTTTTSDQMSSLPAAASNNIPSKRRGGRTSRWAMKKSKTYTTTNSTNYTQRHNKGQKEITNIAAADDEAIALEKKTSLPGPNDNIDTMHRDYMVLMTDPAADHHDHHPHHMDDCRVDNLVNHDHDHQQQEEAGGLAIPVVLMSSTTTTTTEDEEEEEEEVVVVVEVEVEVEKKETRDHDGLCPVNIDQCQKESHQEMLLGPHPHNDENKDDDLDESGGIEFDGGLLGTFNELMDNVELLQKDPNSNGVLSLSDHQHDHAMGVTHEVDQVETTTTTTCGHLSSSSNGQLCFSSIMSMTATSSSSASASAAAGSYYFDMEDGQAAAAANGNDRDHNNHILWDWESVVEAGHELWDHDDDKENMLSWLWEEGTCSSSTTSNTTAAAAANTIDRHLNWEGDTTTYDTSMMRKAVDADKQNAMGRLTSKPCCAAADNPFSLDPAAVGCWRRGMLKLKYIGLRALTIIGEQHSFISSAVKLRCNARIDNPLSARALSCITTFSRSFNSSPSEDDDYSELGSPVPKAPSNPRKLMTEKPEPYMKTNRKKKSSGKPSKSSISSKDVSSKRESSRRASLDLEVITEGFDLPIHRPDDQEEVTIRITNINSETSDSAVYSMCMSCGSLEGVVRTKADAVDALFSVKDNMGIQSLIRKLNQMVVNDHKWSANLHSRDSAPAVTSKKINANCDLGLDVSRHLGDLRSQISVKTVCVEDLEYLHNALLHLEAQPDRSSSIPNGDS</sequence>
<dbReference type="AlphaFoldDB" id="A0A6J5VSR0"/>
<evidence type="ECO:0000256" key="7">
    <source>
        <dbReference type="SAM" id="MobiDB-lite"/>
    </source>
</evidence>
<feature type="domain" description="HTH myb-type" evidence="9">
    <location>
        <begin position="9"/>
        <end position="61"/>
    </location>
</feature>
<protein>
    <recommendedName>
        <fullName evidence="12">MYB transcription factor</fullName>
    </recommendedName>
</protein>
<feature type="compositionally biased region" description="Polar residues" evidence="7">
    <location>
        <begin position="122"/>
        <end position="142"/>
    </location>
</feature>
<dbReference type="Proteomes" id="UP000507222">
    <property type="component" value="Unassembled WGS sequence"/>
</dbReference>
<keyword evidence="4" id="KW-0238">DNA-binding</keyword>
<dbReference type="GO" id="GO:0005634">
    <property type="term" value="C:nucleus"/>
    <property type="evidence" value="ECO:0007669"/>
    <property type="project" value="UniProtKB-SubCell"/>
</dbReference>
<dbReference type="EMBL" id="CAEKDK010000008">
    <property type="protein sequence ID" value="CAB4291916.1"/>
    <property type="molecule type" value="Genomic_DNA"/>
</dbReference>
<dbReference type="SMART" id="SM00717">
    <property type="entry name" value="SANT"/>
    <property type="match status" value="2"/>
</dbReference>
<evidence type="ECO:0000256" key="3">
    <source>
        <dbReference type="ARBA" id="ARBA00023015"/>
    </source>
</evidence>
<gene>
    <name evidence="10" type="ORF">CURHAP_LOCUS52320</name>
</gene>
<dbReference type="Gene3D" id="1.10.10.60">
    <property type="entry name" value="Homeodomain-like"/>
    <property type="match status" value="2"/>
</dbReference>
<feature type="compositionally biased region" description="Basic and acidic residues" evidence="7">
    <location>
        <begin position="679"/>
        <end position="690"/>
    </location>
</feature>
<name>A0A6J5VSR0_PRUAR</name>
<dbReference type="FunFam" id="1.10.10.60:FF:000231">
    <property type="entry name" value="Myb transcription factor"/>
    <property type="match status" value="1"/>
</dbReference>
<proteinExistence type="predicted"/>
<dbReference type="InterPro" id="IPR001005">
    <property type="entry name" value="SANT/Myb"/>
</dbReference>
<dbReference type="PROSITE" id="PS50090">
    <property type="entry name" value="MYB_LIKE"/>
    <property type="match status" value="2"/>
</dbReference>
<evidence type="ECO:0000259" key="8">
    <source>
        <dbReference type="PROSITE" id="PS50090"/>
    </source>
</evidence>
<keyword evidence="2" id="KW-0677">Repeat</keyword>
<accession>A0A6J5VSR0</accession>
<dbReference type="GO" id="GO:0043565">
    <property type="term" value="F:sequence-specific DNA binding"/>
    <property type="evidence" value="ECO:0007669"/>
    <property type="project" value="UniProtKB-ARBA"/>
</dbReference>
<dbReference type="PANTHER" id="PTHR47999">
    <property type="entry name" value="TRANSCRIPTION FACTOR MYB8-RELATED-RELATED"/>
    <property type="match status" value="1"/>
</dbReference>
<feature type="region of interest" description="Disordered" evidence="7">
    <location>
        <begin position="620"/>
        <end position="690"/>
    </location>
</feature>
<feature type="compositionally biased region" description="Basic residues" evidence="7">
    <location>
        <begin position="143"/>
        <end position="152"/>
    </location>
</feature>
<reference evidence="10 11" key="1">
    <citation type="submission" date="2020-05" db="EMBL/GenBank/DDBJ databases">
        <authorList>
            <person name="Campoy J."/>
            <person name="Schneeberger K."/>
            <person name="Spophaly S."/>
        </authorList>
    </citation>
    <scope>NUCLEOTIDE SEQUENCE [LARGE SCALE GENOMIC DNA]</scope>
    <source>
        <strain evidence="10">PruArmRojPasFocal</strain>
    </source>
</reference>
<evidence type="ECO:0000256" key="5">
    <source>
        <dbReference type="ARBA" id="ARBA00023163"/>
    </source>
</evidence>
<evidence type="ECO:0000313" key="11">
    <source>
        <dbReference type="Proteomes" id="UP000507222"/>
    </source>
</evidence>
<feature type="domain" description="HTH myb-type" evidence="9">
    <location>
        <begin position="62"/>
        <end position="116"/>
    </location>
</feature>
<dbReference type="PROSITE" id="PS51294">
    <property type="entry name" value="HTH_MYB"/>
    <property type="match status" value="2"/>
</dbReference>
<dbReference type="SUPFAM" id="SSF46689">
    <property type="entry name" value="Homeodomain-like"/>
    <property type="match status" value="1"/>
</dbReference>
<keyword evidence="6" id="KW-0539">Nucleus</keyword>
<dbReference type="PANTHER" id="PTHR47999:SF6">
    <property type="entry name" value="MYB-RELATED PROTEIN P"/>
    <property type="match status" value="1"/>
</dbReference>